<feature type="compositionally biased region" description="Basic and acidic residues" evidence="1">
    <location>
        <begin position="16"/>
        <end position="27"/>
    </location>
</feature>
<dbReference type="EMBL" id="JAINUF010000003">
    <property type="protein sequence ID" value="KAJ8369801.1"/>
    <property type="molecule type" value="Genomic_DNA"/>
</dbReference>
<accession>A0A9Q1FZ17</accession>
<gene>
    <name evidence="2" type="ORF">SKAU_G00098290</name>
</gene>
<dbReference type="AlphaFoldDB" id="A0A9Q1FZ17"/>
<sequence>MAENEAEEGGLTSGEAAKEPHCRMRSEDGVAVAGAAVQIPRPVTQNGLLELLGRGASIPRLPPLPGRSSGGSISRPKQSLLKHNAVPLQTLVVFQEIGVRVIRIPVQQSPAVLLWGATDASAGRAVAIVGGMPPEPVSQEDSKSRRFGSRNSASPFPGASLSERCQRARRRHVWLAQQRVSGGGGGFSVLTFTVTAPSTAAVEFDEGVGARASATSHVLPQPHRLDHVKGRAPDGISPRVRFSNRCTTRARRYVEKDKDPSFSRQTVSNVPNALIHWVNGRPQTHVVEMAGC</sequence>
<evidence type="ECO:0000313" key="2">
    <source>
        <dbReference type="EMBL" id="KAJ8369801.1"/>
    </source>
</evidence>
<feature type="region of interest" description="Disordered" evidence="1">
    <location>
        <begin position="1"/>
        <end position="27"/>
    </location>
</feature>
<evidence type="ECO:0000256" key="1">
    <source>
        <dbReference type="SAM" id="MobiDB-lite"/>
    </source>
</evidence>
<comment type="caution">
    <text evidence="2">The sequence shown here is derived from an EMBL/GenBank/DDBJ whole genome shotgun (WGS) entry which is preliminary data.</text>
</comment>
<proteinExistence type="predicted"/>
<dbReference type="Proteomes" id="UP001152622">
    <property type="component" value="Chromosome 3"/>
</dbReference>
<organism evidence="2 3">
    <name type="scientific">Synaphobranchus kaupii</name>
    <name type="common">Kaup's arrowtooth eel</name>
    <dbReference type="NCBI Taxonomy" id="118154"/>
    <lineage>
        <taxon>Eukaryota</taxon>
        <taxon>Metazoa</taxon>
        <taxon>Chordata</taxon>
        <taxon>Craniata</taxon>
        <taxon>Vertebrata</taxon>
        <taxon>Euteleostomi</taxon>
        <taxon>Actinopterygii</taxon>
        <taxon>Neopterygii</taxon>
        <taxon>Teleostei</taxon>
        <taxon>Anguilliformes</taxon>
        <taxon>Synaphobranchidae</taxon>
        <taxon>Synaphobranchus</taxon>
    </lineage>
</organism>
<keyword evidence="3" id="KW-1185">Reference proteome</keyword>
<evidence type="ECO:0000313" key="3">
    <source>
        <dbReference type="Proteomes" id="UP001152622"/>
    </source>
</evidence>
<reference evidence="2" key="1">
    <citation type="journal article" date="2023" name="Science">
        <title>Genome structures resolve the early diversification of teleost fishes.</title>
        <authorList>
            <person name="Parey E."/>
            <person name="Louis A."/>
            <person name="Montfort J."/>
            <person name="Bouchez O."/>
            <person name="Roques C."/>
            <person name="Iampietro C."/>
            <person name="Lluch J."/>
            <person name="Castinel A."/>
            <person name="Donnadieu C."/>
            <person name="Desvignes T."/>
            <person name="Floi Bucao C."/>
            <person name="Jouanno E."/>
            <person name="Wen M."/>
            <person name="Mejri S."/>
            <person name="Dirks R."/>
            <person name="Jansen H."/>
            <person name="Henkel C."/>
            <person name="Chen W.J."/>
            <person name="Zahm M."/>
            <person name="Cabau C."/>
            <person name="Klopp C."/>
            <person name="Thompson A.W."/>
            <person name="Robinson-Rechavi M."/>
            <person name="Braasch I."/>
            <person name="Lecointre G."/>
            <person name="Bobe J."/>
            <person name="Postlethwait J.H."/>
            <person name="Berthelot C."/>
            <person name="Roest Crollius H."/>
            <person name="Guiguen Y."/>
        </authorList>
    </citation>
    <scope>NUCLEOTIDE SEQUENCE</scope>
    <source>
        <strain evidence="2">WJC10195</strain>
    </source>
</reference>
<feature type="region of interest" description="Disordered" evidence="1">
    <location>
        <begin position="133"/>
        <end position="160"/>
    </location>
</feature>
<name>A0A9Q1FZ17_SYNKA</name>
<protein>
    <submittedName>
        <fullName evidence="2">Uncharacterized protein</fullName>
    </submittedName>
</protein>